<feature type="transmembrane region" description="Helical" evidence="7">
    <location>
        <begin position="417"/>
        <end position="438"/>
    </location>
</feature>
<evidence type="ECO:0000313" key="9">
    <source>
        <dbReference type="Proteomes" id="UP000766246"/>
    </source>
</evidence>
<dbReference type="GO" id="GO:0015297">
    <property type="term" value="F:antiporter activity"/>
    <property type="evidence" value="ECO:0007669"/>
    <property type="project" value="InterPro"/>
</dbReference>
<evidence type="ECO:0000313" key="8">
    <source>
        <dbReference type="EMBL" id="MBE5920167.1"/>
    </source>
</evidence>
<evidence type="ECO:0000256" key="2">
    <source>
        <dbReference type="ARBA" id="ARBA00022448"/>
    </source>
</evidence>
<dbReference type="NCBIfam" id="TIGR00797">
    <property type="entry name" value="matE"/>
    <property type="match status" value="1"/>
</dbReference>
<sequence>MTADSTKKMTEGNPLGLILGFSIPMLAGLLFQQMYNLVDTIIVGQTLGDSALAAVGSTGSINFLINGFCMGICSGFAIPVAQRFGAESYDSMRKFVGNSIILSAIFAIVITTFVSIFCFQILEIMQTPEDIIELAYSYISIIFFGIPVTFLYNLTAGIMRSLGDSKTPTYFLIMAAGINIVLDIVFILVLGMSVDGPALATVISQLIAGLSCLIYMKKKFPILKLKRSDLKLGPHHSQVLISMGIPFGLQYSITAVGSVILQTAVNGLGTIAVASMTAGAKVSMFVVCPFDALGGTMATYAGQNVGAKNIPRVKKGVWTAQLLGTIYAVFIFIVLYFAGRYILRLFTSTDIVIEQAMMFLLANGISYTLLAAVNIFRFAIQGMGFSTFAIYSGVMEMIARILVAFTFVPMIGFSGAIWASPVAWLFAVIFLVPGLYYCCRKLDVKFNGEYTHHL</sequence>
<keyword evidence="3" id="KW-1003">Cell membrane</keyword>
<evidence type="ECO:0000256" key="7">
    <source>
        <dbReference type="SAM" id="Phobius"/>
    </source>
</evidence>
<feature type="transmembrane region" description="Helical" evidence="7">
    <location>
        <begin position="170"/>
        <end position="192"/>
    </location>
</feature>
<protein>
    <submittedName>
        <fullName evidence="8">MATE family efflux transporter</fullName>
    </submittedName>
</protein>
<keyword evidence="5 7" id="KW-1133">Transmembrane helix</keyword>
<dbReference type="GO" id="GO:0042910">
    <property type="term" value="F:xenobiotic transmembrane transporter activity"/>
    <property type="evidence" value="ECO:0007669"/>
    <property type="project" value="InterPro"/>
</dbReference>
<keyword evidence="4 7" id="KW-0812">Transmembrane</keyword>
<feature type="transmembrane region" description="Helical" evidence="7">
    <location>
        <begin position="99"/>
        <end position="122"/>
    </location>
</feature>
<name>A0A927UAH1_9FIRM</name>
<comment type="subcellular location">
    <subcellularLocation>
        <location evidence="1">Cell membrane</location>
        <topology evidence="1">Multi-pass membrane protein</topology>
    </subcellularLocation>
</comment>
<dbReference type="Proteomes" id="UP000766246">
    <property type="component" value="Unassembled WGS sequence"/>
</dbReference>
<gene>
    <name evidence="8" type="ORF">E7272_10030</name>
</gene>
<feature type="transmembrane region" description="Helical" evidence="7">
    <location>
        <begin position="12"/>
        <end position="31"/>
    </location>
</feature>
<accession>A0A927UAH1</accession>
<feature type="transmembrane region" description="Helical" evidence="7">
    <location>
        <begin position="134"/>
        <end position="158"/>
    </location>
</feature>
<dbReference type="AlphaFoldDB" id="A0A927UAH1"/>
<feature type="transmembrane region" description="Helical" evidence="7">
    <location>
        <begin position="282"/>
        <end position="301"/>
    </location>
</feature>
<dbReference type="GO" id="GO:0005886">
    <property type="term" value="C:plasma membrane"/>
    <property type="evidence" value="ECO:0007669"/>
    <property type="project" value="UniProtKB-SubCell"/>
</dbReference>
<evidence type="ECO:0000256" key="6">
    <source>
        <dbReference type="ARBA" id="ARBA00023136"/>
    </source>
</evidence>
<dbReference type="PANTHER" id="PTHR43549:SF3">
    <property type="entry name" value="MULTIDRUG RESISTANCE PROTEIN YPNP-RELATED"/>
    <property type="match status" value="1"/>
</dbReference>
<feature type="transmembrane region" description="Helical" evidence="7">
    <location>
        <begin position="355"/>
        <end position="376"/>
    </location>
</feature>
<feature type="transmembrane region" description="Helical" evidence="7">
    <location>
        <begin position="51"/>
        <end position="78"/>
    </location>
</feature>
<comment type="caution">
    <text evidence="8">The sequence shown here is derived from an EMBL/GenBank/DDBJ whole genome shotgun (WGS) entry which is preliminary data.</text>
</comment>
<feature type="transmembrane region" description="Helical" evidence="7">
    <location>
        <begin position="322"/>
        <end position="343"/>
    </location>
</feature>
<evidence type="ECO:0000256" key="4">
    <source>
        <dbReference type="ARBA" id="ARBA00022692"/>
    </source>
</evidence>
<dbReference type="PANTHER" id="PTHR43549">
    <property type="entry name" value="MULTIDRUG RESISTANCE PROTEIN YPNP-RELATED"/>
    <property type="match status" value="1"/>
</dbReference>
<dbReference type="EMBL" id="SVER01000026">
    <property type="protein sequence ID" value="MBE5920167.1"/>
    <property type="molecule type" value="Genomic_DNA"/>
</dbReference>
<dbReference type="CDD" id="cd13138">
    <property type="entry name" value="MATE_yoeA_like"/>
    <property type="match status" value="1"/>
</dbReference>
<keyword evidence="6 7" id="KW-0472">Membrane</keyword>
<organism evidence="8 9">
    <name type="scientific">Pseudobutyrivibrio ruminis</name>
    <dbReference type="NCBI Taxonomy" id="46206"/>
    <lineage>
        <taxon>Bacteria</taxon>
        <taxon>Bacillati</taxon>
        <taxon>Bacillota</taxon>
        <taxon>Clostridia</taxon>
        <taxon>Lachnospirales</taxon>
        <taxon>Lachnospiraceae</taxon>
        <taxon>Pseudobutyrivibrio</taxon>
    </lineage>
</organism>
<evidence type="ECO:0000256" key="3">
    <source>
        <dbReference type="ARBA" id="ARBA00022475"/>
    </source>
</evidence>
<keyword evidence="2" id="KW-0813">Transport</keyword>
<dbReference type="InterPro" id="IPR052031">
    <property type="entry name" value="Membrane_Transporter-Flippase"/>
</dbReference>
<reference evidence="8" key="1">
    <citation type="submission" date="2019-04" db="EMBL/GenBank/DDBJ databases">
        <title>Evolution of Biomass-Degrading Anaerobic Consortia Revealed by Metagenomics.</title>
        <authorList>
            <person name="Peng X."/>
        </authorList>
    </citation>
    <scope>NUCLEOTIDE SEQUENCE</scope>
    <source>
        <strain evidence="8">SIG311</strain>
    </source>
</reference>
<dbReference type="Pfam" id="PF01554">
    <property type="entry name" value="MatE"/>
    <property type="match status" value="2"/>
</dbReference>
<dbReference type="PIRSF" id="PIRSF006603">
    <property type="entry name" value="DinF"/>
    <property type="match status" value="1"/>
</dbReference>
<feature type="transmembrane region" description="Helical" evidence="7">
    <location>
        <begin position="237"/>
        <end position="262"/>
    </location>
</feature>
<dbReference type="InterPro" id="IPR048279">
    <property type="entry name" value="MdtK-like"/>
</dbReference>
<evidence type="ECO:0000256" key="5">
    <source>
        <dbReference type="ARBA" id="ARBA00022989"/>
    </source>
</evidence>
<proteinExistence type="predicted"/>
<evidence type="ECO:0000256" key="1">
    <source>
        <dbReference type="ARBA" id="ARBA00004651"/>
    </source>
</evidence>
<dbReference type="InterPro" id="IPR002528">
    <property type="entry name" value="MATE_fam"/>
</dbReference>